<name>A0ABR4E1K8_9PEZI</name>
<dbReference type="Proteomes" id="UP001600888">
    <property type="component" value="Unassembled WGS sequence"/>
</dbReference>
<sequence>MPCIQSKGTQSKPKQIHAQTERLILRSGTSASSRTSVKMALPPIVSATAQSAVLSATSNILAQAITAYRSDKQFVVDWIPVVQFFLFTVVSTPPNFLWQDFLESTFPATKTVPSSEAIKSASGSNDKELDREAREGKLVETKLDVPNTIIKFILDQTIGAAFNTVMFSCFLHSIKQAMAHRALATDSSDIAFLTSGNAIDYSQVDWRLVLEQAKVEFYPIMKAGLSLWPMVSLFNFVVVKSVEGRNLVGSLAGVVWGIYMSMVAAG</sequence>
<evidence type="ECO:0000256" key="4">
    <source>
        <dbReference type="ARBA" id="ARBA00022989"/>
    </source>
</evidence>
<organism evidence="7 8">
    <name type="scientific">Diaporthe vaccinii</name>
    <dbReference type="NCBI Taxonomy" id="105482"/>
    <lineage>
        <taxon>Eukaryota</taxon>
        <taxon>Fungi</taxon>
        <taxon>Dikarya</taxon>
        <taxon>Ascomycota</taxon>
        <taxon>Pezizomycotina</taxon>
        <taxon>Sordariomycetes</taxon>
        <taxon>Sordariomycetidae</taxon>
        <taxon>Diaporthales</taxon>
        <taxon>Diaporthaceae</taxon>
        <taxon>Diaporthe</taxon>
        <taxon>Diaporthe eres species complex</taxon>
    </lineage>
</organism>
<keyword evidence="8" id="KW-1185">Reference proteome</keyword>
<protein>
    <recommendedName>
        <fullName evidence="9">Mpv17/PMP22 family protein</fullName>
    </recommendedName>
</protein>
<evidence type="ECO:0000256" key="1">
    <source>
        <dbReference type="ARBA" id="ARBA00004141"/>
    </source>
</evidence>
<dbReference type="EMBL" id="JBAWTH010000118">
    <property type="protein sequence ID" value="KAL2276305.1"/>
    <property type="molecule type" value="Genomic_DNA"/>
</dbReference>
<reference evidence="7 8" key="1">
    <citation type="submission" date="2024-03" db="EMBL/GenBank/DDBJ databases">
        <title>A high-quality draft genome sequence of Diaporthe vaccinii, a causative agent of upright dieback and viscid rot disease in cranberry plants.</title>
        <authorList>
            <person name="Sarrasin M."/>
            <person name="Lang B.F."/>
            <person name="Burger G."/>
        </authorList>
    </citation>
    <scope>NUCLEOTIDE SEQUENCE [LARGE SCALE GENOMIC DNA]</scope>
    <source>
        <strain evidence="7 8">IS7</strain>
    </source>
</reference>
<dbReference type="InterPro" id="IPR007248">
    <property type="entry name" value="Mpv17_PMP22"/>
</dbReference>
<proteinExistence type="inferred from homology"/>
<evidence type="ECO:0000313" key="8">
    <source>
        <dbReference type="Proteomes" id="UP001600888"/>
    </source>
</evidence>
<evidence type="ECO:0000256" key="5">
    <source>
        <dbReference type="ARBA" id="ARBA00023136"/>
    </source>
</evidence>
<evidence type="ECO:0000256" key="2">
    <source>
        <dbReference type="ARBA" id="ARBA00006824"/>
    </source>
</evidence>
<evidence type="ECO:0000256" key="3">
    <source>
        <dbReference type="ARBA" id="ARBA00022692"/>
    </source>
</evidence>
<gene>
    <name evidence="7" type="ORF">FJTKL_00990</name>
</gene>
<evidence type="ECO:0000313" key="7">
    <source>
        <dbReference type="EMBL" id="KAL2276305.1"/>
    </source>
</evidence>
<keyword evidence="3 6" id="KW-0812">Transmembrane</keyword>
<feature type="transmembrane region" description="Helical" evidence="6">
    <location>
        <begin position="246"/>
        <end position="265"/>
    </location>
</feature>
<comment type="caution">
    <text evidence="7">The sequence shown here is derived from an EMBL/GenBank/DDBJ whole genome shotgun (WGS) entry which is preliminary data.</text>
</comment>
<accession>A0ABR4E1K8</accession>
<dbReference type="PANTHER" id="PTHR11266:SF80">
    <property type="entry name" value="PEROXISOMAL MEMBRANE PROTEIN 2"/>
    <property type="match status" value="1"/>
</dbReference>
<evidence type="ECO:0008006" key="9">
    <source>
        <dbReference type="Google" id="ProtNLM"/>
    </source>
</evidence>
<keyword evidence="4 6" id="KW-1133">Transmembrane helix</keyword>
<evidence type="ECO:0000256" key="6">
    <source>
        <dbReference type="RuleBase" id="RU363053"/>
    </source>
</evidence>
<dbReference type="Pfam" id="PF04117">
    <property type="entry name" value="Mpv17_PMP22"/>
    <property type="match status" value="1"/>
</dbReference>
<comment type="subcellular location">
    <subcellularLocation>
        <location evidence="1">Membrane</location>
        <topology evidence="1">Multi-pass membrane protein</topology>
    </subcellularLocation>
</comment>
<comment type="similarity">
    <text evidence="2 6">Belongs to the peroxisomal membrane protein PXMP2/4 family.</text>
</comment>
<dbReference type="PANTHER" id="PTHR11266">
    <property type="entry name" value="PEROXISOMAL MEMBRANE PROTEIN 2, PXMP2 MPV17"/>
    <property type="match status" value="1"/>
</dbReference>
<keyword evidence="5 6" id="KW-0472">Membrane</keyword>
<feature type="transmembrane region" description="Helical" evidence="6">
    <location>
        <begin position="217"/>
        <end position="239"/>
    </location>
</feature>